<dbReference type="NCBIfam" id="TIGR03086">
    <property type="entry name" value="TIGR03086 family metal-binding protein"/>
    <property type="match status" value="1"/>
</dbReference>
<gene>
    <name evidence="2" type="ORF">I2501_20040</name>
</gene>
<organism evidence="2 3">
    <name type="scientific">Streptacidiphilus fuscans</name>
    <dbReference type="NCBI Taxonomy" id="2789292"/>
    <lineage>
        <taxon>Bacteria</taxon>
        <taxon>Bacillati</taxon>
        <taxon>Actinomycetota</taxon>
        <taxon>Actinomycetes</taxon>
        <taxon>Kitasatosporales</taxon>
        <taxon>Streptomycetaceae</taxon>
        <taxon>Streptacidiphilus</taxon>
    </lineage>
</organism>
<name>A0A931FE62_9ACTN</name>
<dbReference type="InterPro" id="IPR024344">
    <property type="entry name" value="MDMPI_metal-binding"/>
</dbReference>
<dbReference type="InterPro" id="IPR034660">
    <property type="entry name" value="DinB/YfiT-like"/>
</dbReference>
<evidence type="ECO:0000313" key="3">
    <source>
        <dbReference type="Proteomes" id="UP000657385"/>
    </source>
</evidence>
<feature type="domain" description="Mycothiol-dependent maleylpyruvate isomerase metal-binding" evidence="1">
    <location>
        <begin position="7"/>
        <end position="127"/>
    </location>
</feature>
<dbReference type="NCBIfam" id="TIGR03083">
    <property type="entry name" value="maleylpyruvate isomerase family mycothiol-dependent enzyme"/>
    <property type="match status" value="1"/>
</dbReference>
<dbReference type="Proteomes" id="UP000657385">
    <property type="component" value="Unassembled WGS sequence"/>
</dbReference>
<protein>
    <submittedName>
        <fullName evidence="2">TIGR03086 family protein</fullName>
    </submittedName>
</protein>
<dbReference type="SUPFAM" id="SSF109854">
    <property type="entry name" value="DinB/YfiT-like putative metalloenzymes"/>
    <property type="match status" value="1"/>
</dbReference>
<evidence type="ECO:0000313" key="2">
    <source>
        <dbReference type="EMBL" id="MBF9070323.1"/>
    </source>
</evidence>
<reference evidence="2" key="1">
    <citation type="submission" date="2020-11" db="EMBL/GenBank/DDBJ databases">
        <title>Isolation and identification of active actinomycetes.</title>
        <authorList>
            <person name="Yu B."/>
        </authorList>
    </citation>
    <scope>NUCLEOTIDE SEQUENCE</scope>
    <source>
        <strain evidence="2">NEAU-YB345</strain>
    </source>
</reference>
<dbReference type="EMBL" id="JADPRT010000008">
    <property type="protein sequence ID" value="MBF9070323.1"/>
    <property type="molecule type" value="Genomic_DNA"/>
</dbReference>
<proteinExistence type="predicted"/>
<accession>A0A931FE62</accession>
<dbReference type="InterPro" id="IPR017520">
    <property type="entry name" value="CHP03086"/>
</dbReference>
<dbReference type="InterPro" id="IPR017517">
    <property type="entry name" value="Maleyloyr_isom"/>
</dbReference>
<dbReference type="AlphaFoldDB" id="A0A931FE62"/>
<dbReference type="Pfam" id="PF11716">
    <property type="entry name" value="MDMPI_N"/>
    <property type="match status" value="1"/>
</dbReference>
<dbReference type="GO" id="GO:0046872">
    <property type="term" value="F:metal ion binding"/>
    <property type="evidence" value="ECO:0007669"/>
    <property type="project" value="InterPro"/>
</dbReference>
<sequence>MHQHLTNAAAETVRVVRGIDPEQLGSPTPSTEWDLRTVVNHLTLWTAYNFALRAEGGLVPTEWYERDFTAEPGWAEDYATQVEKALRAWSEPAVWETEMKVGEGTMPATAIAGMMLLEYTLHGWEAARGSGQQYVLDDATAAAVLAQVEQYAPMFRQYDGFAEAVQVADDAPAFDRALALSGRRP</sequence>
<evidence type="ECO:0000259" key="1">
    <source>
        <dbReference type="Pfam" id="PF11716"/>
    </source>
</evidence>
<keyword evidence="3" id="KW-1185">Reference proteome</keyword>
<comment type="caution">
    <text evidence="2">The sequence shown here is derived from an EMBL/GenBank/DDBJ whole genome shotgun (WGS) entry which is preliminary data.</text>
</comment>
<dbReference type="Gene3D" id="1.20.120.450">
    <property type="entry name" value="dinb family like domain"/>
    <property type="match status" value="1"/>
</dbReference>